<dbReference type="Proteomes" id="UP000887574">
    <property type="component" value="Unplaced"/>
</dbReference>
<feature type="compositionally biased region" description="Basic residues" evidence="1">
    <location>
        <begin position="42"/>
        <end position="52"/>
    </location>
</feature>
<evidence type="ECO:0000256" key="1">
    <source>
        <dbReference type="SAM" id="MobiDB-lite"/>
    </source>
</evidence>
<reference evidence="3" key="1">
    <citation type="submission" date="2022-11" db="UniProtKB">
        <authorList>
            <consortium name="WormBaseParasite"/>
        </authorList>
    </citation>
    <scope>IDENTIFICATION</scope>
</reference>
<accession>A0A915EEX2</accession>
<dbReference type="AlphaFoldDB" id="A0A915EEX2"/>
<proteinExistence type="predicted"/>
<name>A0A915EEX2_9BILA</name>
<feature type="region of interest" description="Disordered" evidence="1">
    <location>
        <begin position="32"/>
        <end position="52"/>
    </location>
</feature>
<evidence type="ECO:0000313" key="3">
    <source>
        <dbReference type="WBParaSite" id="jg5151"/>
    </source>
</evidence>
<keyword evidence="2" id="KW-1185">Reference proteome</keyword>
<organism evidence="2 3">
    <name type="scientific">Ditylenchus dipsaci</name>
    <dbReference type="NCBI Taxonomy" id="166011"/>
    <lineage>
        <taxon>Eukaryota</taxon>
        <taxon>Metazoa</taxon>
        <taxon>Ecdysozoa</taxon>
        <taxon>Nematoda</taxon>
        <taxon>Chromadorea</taxon>
        <taxon>Rhabditida</taxon>
        <taxon>Tylenchina</taxon>
        <taxon>Tylenchomorpha</taxon>
        <taxon>Sphaerularioidea</taxon>
        <taxon>Anguinidae</taxon>
        <taxon>Anguininae</taxon>
        <taxon>Ditylenchus</taxon>
    </lineage>
</organism>
<sequence length="52" mass="6077">MDEIARMLNGSVDWEAFRRAILFVQMQMPKLAGSEHEITRKQSSKINRKKSL</sequence>
<protein>
    <submittedName>
        <fullName evidence="3">Uncharacterized protein</fullName>
    </submittedName>
</protein>
<dbReference type="WBParaSite" id="jg5151">
    <property type="protein sequence ID" value="jg5151"/>
    <property type="gene ID" value="jg5151"/>
</dbReference>
<evidence type="ECO:0000313" key="2">
    <source>
        <dbReference type="Proteomes" id="UP000887574"/>
    </source>
</evidence>